<dbReference type="AlphaFoldDB" id="A0A175R494"/>
<dbReference type="Proteomes" id="UP000078272">
    <property type="component" value="Unassembled WGS sequence"/>
</dbReference>
<dbReference type="OrthoDB" id="9987062at2"/>
<proteinExistence type="predicted"/>
<name>A0A175R494_9HYPH</name>
<evidence type="ECO:0000313" key="1">
    <source>
        <dbReference type="EMBL" id="KTQ86760.1"/>
    </source>
</evidence>
<protein>
    <recommendedName>
        <fullName evidence="3">DNA-binding protein</fullName>
    </recommendedName>
</protein>
<accession>A0A175R494</accession>
<reference evidence="1 2" key="1">
    <citation type="journal article" date="2016" name="Front. Microbiol.">
        <title>Genomic Resource of Rice Seed Associated Bacteria.</title>
        <authorList>
            <person name="Midha S."/>
            <person name="Bansal K."/>
            <person name="Sharma S."/>
            <person name="Kumar N."/>
            <person name="Patil P.P."/>
            <person name="Chaudhry V."/>
            <person name="Patil P.B."/>
        </authorList>
    </citation>
    <scope>NUCLEOTIDE SEQUENCE [LARGE SCALE GENOMIC DNA]</scope>
    <source>
        <strain evidence="1 2">NS226</strain>
    </source>
</reference>
<evidence type="ECO:0008006" key="3">
    <source>
        <dbReference type="Google" id="ProtNLM"/>
    </source>
</evidence>
<dbReference type="RefSeq" id="WP_058636092.1">
    <property type="nucleotide sequence ID" value="NZ_LDPZ01000047.1"/>
</dbReference>
<organism evidence="1 2">
    <name type="scientific">Aureimonas ureilytica</name>
    <dbReference type="NCBI Taxonomy" id="401562"/>
    <lineage>
        <taxon>Bacteria</taxon>
        <taxon>Pseudomonadati</taxon>
        <taxon>Pseudomonadota</taxon>
        <taxon>Alphaproteobacteria</taxon>
        <taxon>Hyphomicrobiales</taxon>
        <taxon>Aurantimonadaceae</taxon>
        <taxon>Aureimonas</taxon>
    </lineage>
</organism>
<comment type="caution">
    <text evidence="1">The sequence shown here is derived from an EMBL/GenBank/DDBJ whole genome shotgun (WGS) entry which is preliminary data.</text>
</comment>
<dbReference type="EMBL" id="LDPZ01000047">
    <property type="protein sequence ID" value="KTQ86760.1"/>
    <property type="molecule type" value="Genomic_DNA"/>
</dbReference>
<sequence length="85" mass="9445">MTLGLTWAEARQKTGLEPHDFSILARSGAFRRVGVRFDPASLEDNGKRAIEIQRDADDRIKEIRRDAARRLAALGMEPPIEGGSI</sequence>
<dbReference type="PATRIC" id="fig|401562.3.peg.3502"/>
<evidence type="ECO:0000313" key="2">
    <source>
        <dbReference type="Proteomes" id="UP000078272"/>
    </source>
</evidence>
<gene>
    <name evidence="1" type="ORF">NS226_17810</name>
</gene>